<dbReference type="SUPFAM" id="SSF81383">
    <property type="entry name" value="F-box domain"/>
    <property type="match status" value="1"/>
</dbReference>
<comment type="caution">
    <text evidence="2">The sequence shown here is derived from an EMBL/GenBank/DDBJ whole genome shotgun (WGS) entry which is preliminary data.</text>
</comment>
<protein>
    <recommendedName>
        <fullName evidence="4">F-box domain-containing protein</fullName>
    </recommendedName>
</protein>
<feature type="compositionally biased region" description="Basic and acidic residues" evidence="1">
    <location>
        <begin position="277"/>
        <end position="286"/>
    </location>
</feature>
<evidence type="ECO:0000256" key="1">
    <source>
        <dbReference type="SAM" id="MobiDB-lite"/>
    </source>
</evidence>
<dbReference type="InterPro" id="IPR036047">
    <property type="entry name" value="F-box-like_dom_sf"/>
</dbReference>
<dbReference type="EMBL" id="BEGY01000088">
    <property type="protein sequence ID" value="GAX82899.1"/>
    <property type="molecule type" value="Genomic_DNA"/>
</dbReference>
<feature type="region of interest" description="Disordered" evidence="1">
    <location>
        <begin position="176"/>
        <end position="205"/>
    </location>
</feature>
<accession>A0A250XJ03</accession>
<organism evidence="2 3">
    <name type="scientific">Chlamydomonas eustigma</name>
    <dbReference type="NCBI Taxonomy" id="1157962"/>
    <lineage>
        <taxon>Eukaryota</taxon>
        <taxon>Viridiplantae</taxon>
        <taxon>Chlorophyta</taxon>
        <taxon>core chlorophytes</taxon>
        <taxon>Chlorophyceae</taxon>
        <taxon>CS clade</taxon>
        <taxon>Chlamydomonadales</taxon>
        <taxon>Chlamydomonadaceae</taxon>
        <taxon>Chlamydomonas</taxon>
    </lineage>
</organism>
<evidence type="ECO:0008006" key="4">
    <source>
        <dbReference type="Google" id="ProtNLM"/>
    </source>
</evidence>
<gene>
    <name evidence="2" type="ORF">CEUSTIGMA_g10325.t1</name>
</gene>
<keyword evidence="3" id="KW-1185">Reference proteome</keyword>
<dbReference type="AlphaFoldDB" id="A0A250XJ03"/>
<feature type="region of interest" description="Disordered" evidence="1">
    <location>
        <begin position="226"/>
        <end position="304"/>
    </location>
</feature>
<reference evidence="2 3" key="1">
    <citation type="submission" date="2017-08" db="EMBL/GenBank/DDBJ databases">
        <title>Acidophilic green algal genome provides insights into adaptation to an acidic environment.</title>
        <authorList>
            <person name="Hirooka S."/>
            <person name="Hirose Y."/>
            <person name="Kanesaki Y."/>
            <person name="Higuchi S."/>
            <person name="Fujiwara T."/>
            <person name="Onuma R."/>
            <person name="Era A."/>
            <person name="Ohbayashi R."/>
            <person name="Uzuka A."/>
            <person name="Nozaki H."/>
            <person name="Yoshikawa H."/>
            <person name="Miyagishima S.Y."/>
        </authorList>
    </citation>
    <scope>NUCLEOTIDE SEQUENCE [LARGE SCALE GENOMIC DNA]</scope>
    <source>
        <strain evidence="2 3">NIES-2499</strain>
    </source>
</reference>
<name>A0A250XJ03_9CHLO</name>
<sequence>MLDLWSENQSLPVDMQAHFADTVGYLRQLPVALLQNYVLPRLPPKELFCLMVCSKFLQEVVRGSESVWIDLADKRGWTLEEPQWKNFSSLQARCCVDCFKPSRYQFVLLGCRLCERCEHQSRRYALVTHAEAVESMGASEQVLESLPSVHSCGLNLYLRSQVQACTAIVEVETEEDSENAESFSSQEEDEQAMNSSFKKTSKGVHNPLRGQKAGLVFFTASPLSSSSMSKKAARRQDRELVLKQQQRPRRTDIFPLDAASRDVGGHSNKALRGRRGKDHERADAARYKRSQGLDSMPGGLSTSSAACKKKSGWMAEREQAMAEWGAFALSGLVLTDA</sequence>
<dbReference type="OrthoDB" id="544269at2759"/>
<dbReference type="Proteomes" id="UP000232323">
    <property type="component" value="Unassembled WGS sequence"/>
</dbReference>
<evidence type="ECO:0000313" key="3">
    <source>
        <dbReference type="Proteomes" id="UP000232323"/>
    </source>
</evidence>
<evidence type="ECO:0000313" key="2">
    <source>
        <dbReference type="EMBL" id="GAX82899.1"/>
    </source>
</evidence>
<proteinExistence type="predicted"/>